<proteinExistence type="inferred from homology"/>
<protein>
    <submittedName>
        <fullName evidence="6">Aspartic peptidase domain-containing protein</fullName>
    </submittedName>
</protein>
<dbReference type="SUPFAM" id="SSF50630">
    <property type="entry name" value="Acid proteases"/>
    <property type="match status" value="1"/>
</dbReference>
<keyword evidence="2 3" id="KW-0064">Aspartyl protease</keyword>
<dbReference type="CDD" id="cd05471">
    <property type="entry name" value="pepsin_like"/>
    <property type="match status" value="1"/>
</dbReference>
<keyword evidence="7" id="KW-1185">Reference proteome</keyword>
<keyword evidence="4" id="KW-0472">Membrane</keyword>
<dbReference type="InterPro" id="IPR034164">
    <property type="entry name" value="Pepsin-like_dom"/>
</dbReference>
<dbReference type="PANTHER" id="PTHR47966:SF73">
    <property type="entry name" value="PEPTIDASE A1 DOMAIN-CONTAINING PROTEIN"/>
    <property type="match status" value="1"/>
</dbReference>
<comment type="caution">
    <text evidence="6">The sequence shown here is derived from an EMBL/GenBank/DDBJ whole genome shotgun (WGS) entry which is preliminary data.</text>
</comment>
<comment type="similarity">
    <text evidence="1 3">Belongs to the peptidase A1 family.</text>
</comment>
<dbReference type="Gene3D" id="2.40.70.10">
    <property type="entry name" value="Acid Proteases"/>
    <property type="match status" value="2"/>
</dbReference>
<feature type="domain" description="Peptidase A1" evidence="5">
    <location>
        <begin position="47"/>
        <end position="379"/>
    </location>
</feature>
<reference evidence="6 7" key="1">
    <citation type="submission" date="2020-07" db="EMBL/GenBank/DDBJ databases">
        <title>Comparative genomics of pyrophilous fungi reveals a link between fire events and developmental genes.</title>
        <authorList>
            <consortium name="DOE Joint Genome Institute"/>
            <person name="Steindorff A.S."/>
            <person name="Carver A."/>
            <person name="Calhoun S."/>
            <person name="Stillman K."/>
            <person name="Liu H."/>
            <person name="Lipzen A."/>
            <person name="Pangilinan J."/>
            <person name="Labutti K."/>
            <person name="Bruns T.D."/>
            <person name="Grigoriev I.V."/>
        </authorList>
    </citation>
    <scope>NUCLEOTIDE SEQUENCE [LARGE SCALE GENOMIC DNA]</scope>
    <source>
        <strain evidence="6 7">CBS 144469</strain>
    </source>
</reference>
<gene>
    <name evidence="6" type="ORF">DFP72DRAFT_1118424</name>
</gene>
<keyword evidence="3" id="KW-0378">Hydrolase</keyword>
<keyword evidence="3" id="KW-0645">Protease</keyword>
<keyword evidence="4" id="KW-1133">Transmembrane helix</keyword>
<evidence type="ECO:0000259" key="5">
    <source>
        <dbReference type="PROSITE" id="PS51767"/>
    </source>
</evidence>
<dbReference type="InterPro" id="IPR033121">
    <property type="entry name" value="PEPTIDASE_A1"/>
</dbReference>
<dbReference type="InterPro" id="IPR001969">
    <property type="entry name" value="Aspartic_peptidase_AS"/>
</dbReference>
<dbReference type="OrthoDB" id="15189at2759"/>
<dbReference type="AlphaFoldDB" id="A0A8H6M5R7"/>
<dbReference type="PANTHER" id="PTHR47966">
    <property type="entry name" value="BETA-SITE APP-CLEAVING ENZYME, ISOFORM A-RELATED"/>
    <property type="match status" value="1"/>
</dbReference>
<evidence type="ECO:0000256" key="3">
    <source>
        <dbReference type="RuleBase" id="RU000454"/>
    </source>
</evidence>
<organism evidence="6 7">
    <name type="scientific">Ephemerocybe angulata</name>
    <dbReference type="NCBI Taxonomy" id="980116"/>
    <lineage>
        <taxon>Eukaryota</taxon>
        <taxon>Fungi</taxon>
        <taxon>Dikarya</taxon>
        <taxon>Basidiomycota</taxon>
        <taxon>Agaricomycotina</taxon>
        <taxon>Agaricomycetes</taxon>
        <taxon>Agaricomycetidae</taxon>
        <taxon>Agaricales</taxon>
        <taxon>Agaricineae</taxon>
        <taxon>Psathyrellaceae</taxon>
        <taxon>Ephemerocybe</taxon>
    </lineage>
</organism>
<sequence>MLKFPRCSALFTALMQVLSVSVLGVALVAGLDIRAPLNLTNAGDLSYCAELELNGQVFKVLVDTGSADLWVAGTVPNSIDTGLQGEVTYAVGNVKGPIKTGDLRLRNTFMLIEPDAEHPEGSGILGLGPSVGSYLTDSLPSPAGSPMLYRLFLQNRTAPNYFTILLGRDRDPTDHFPGSITISEILPEYAKILEEPRLEIIRLPEHREDDQHLQILLDADGLIGPDNQPIRTTSSVPSSTDKTRLTVVLDSGFSLPQISKAVAEAIYGRFHGAEYVSVSGIGSTYILPCDSEVNVTFKFGGKSFPIHPLDMTMDPGALGLGSVRNSKGDLACVGTFQPFTYDRASDPTYDMVLGMAFLRNVYTLFDYGDFLPQNSNSDAKDTPYIQLLSLTEPSEAHSDFVTARLGGVDVPPRGLLNDKSGAGGGSKTHVAAIAASIAVIGVLFIVGGIFVIKARRRKVWIR</sequence>
<feature type="transmembrane region" description="Helical" evidence="4">
    <location>
        <begin position="430"/>
        <end position="452"/>
    </location>
</feature>
<dbReference type="PROSITE" id="PS00141">
    <property type="entry name" value="ASP_PROTEASE"/>
    <property type="match status" value="1"/>
</dbReference>
<accession>A0A8H6M5R7</accession>
<dbReference type="EMBL" id="JACGCI010000028">
    <property type="protein sequence ID" value="KAF6755780.1"/>
    <property type="molecule type" value="Genomic_DNA"/>
</dbReference>
<keyword evidence="4" id="KW-0812">Transmembrane</keyword>
<dbReference type="GO" id="GO:0004190">
    <property type="term" value="F:aspartic-type endopeptidase activity"/>
    <property type="evidence" value="ECO:0007669"/>
    <property type="project" value="UniProtKB-KW"/>
</dbReference>
<evidence type="ECO:0000256" key="4">
    <source>
        <dbReference type="SAM" id="Phobius"/>
    </source>
</evidence>
<evidence type="ECO:0000256" key="2">
    <source>
        <dbReference type="ARBA" id="ARBA00022750"/>
    </source>
</evidence>
<dbReference type="Proteomes" id="UP000521943">
    <property type="component" value="Unassembled WGS sequence"/>
</dbReference>
<evidence type="ECO:0000313" key="7">
    <source>
        <dbReference type="Proteomes" id="UP000521943"/>
    </source>
</evidence>
<dbReference type="PROSITE" id="PS51767">
    <property type="entry name" value="PEPTIDASE_A1"/>
    <property type="match status" value="1"/>
</dbReference>
<name>A0A8H6M5R7_9AGAR</name>
<evidence type="ECO:0000256" key="1">
    <source>
        <dbReference type="ARBA" id="ARBA00007447"/>
    </source>
</evidence>
<dbReference type="GO" id="GO:0006508">
    <property type="term" value="P:proteolysis"/>
    <property type="evidence" value="ECO:0007669"/>
    <property type="project" value="UniProtKB-KW"/>
</dbReference>
<evidence type="ECO:0000313" key="6">
    <source>
        <dbReference type="EMBL" id="KAF6755780.1"/>
    </source>
</evidence>
<dbReference type="InterPro" id="IPR021109">
    <property type="entry name" value="Peptidase_aspartic_dom_sf"/>
</dbReference>
<dbReference type="PRINTS" id="PR00792">
    <property type="entry name" value="PEPSIN"/>
</dbReference>
<dbReference type="Pfam" id="PF00026">
    <property type="entry name" value="Asp"/>
    <property type="match status" value="1"/>
</dbReference>
<dbReference type="InterPro" id="IPR001461">
    <property type="entry name" value="Aspartic_peptidase_A1"/>
</dbReference>